<evidence type="ECO:0000256" key="1">
    <source>
        <dbReference type="SAM" id="MobiDB-lite"/>
    </source>
</evidence>
<evidence type="ECO:0000313" key="4">
    <source>
        <dbReference type="Proteomes" id="UP001190700"/>
    </source>
</evidence>
<gene>
    <name evidence="3" type="ORF">CYMTET_3070</name>
    <name evidence="2" type="ORF">CYMTET_39103</name>
</gene>
<reference evidence="2" key="2">
    <citation type="submission" date="2023-06" db="EMBL/GenBank/DDBJ databases">
        <title>Long-read-based genome assembly of the green algal bacterivore Cymbomonas tetramitiformis.</title>
        <authorList>
            <person name="Gyaltshen Y."/>
            <person name="Rozenberg A."/>
            <person name="Paasch A."/>
            <person name="Burns J.A."/>
            <person name="Warring S."/>
            <person name="Larson R."/>
            <person name="Maurer-Alcala X."/>
            <person name="Dacks J."/>
            <person name="Kim E."/>
        </authorList>
    </citation>
    <scope>NUCLEOTIDE SEQUENCE</scope>
    <source>
        <strain evidence="2">PLY_AMNH</strain>
    </source>
</reference>
<dbReference type="AlphaFoldDB" id="A0AAE0F4U0"/>
<dbReference type="Proteomes" id="UP001190700">
    <property type="component" value="Unassembled WGS sequence"/>
</dbReference>
<evidence type="ECO:0000313" key="2">
    <source>
        <dbReference type="EMBL" id="KAK3251559.1"/>
    </source>
</evidence>
<keyword evidence="4" id="KW-1185">Reference proteome</keyword>
<protein>
    <submittedName>
        <fullName evidence="2">Uncharacterized protein</fullName>
    </submittedName>
</protein>
<dbReference type="EMBL" id="LGRX02000120">
    <property type="protein sequence ID" value="KAK3289505.1"/>
    <property type="molecule type" value="Genomic_DNA"/>
</dbReference>
<organism evidence="2 4">
    <name type="scientific">Cymbomonas tetramitiformis</name>
    <dbReference type="NCBI Taxonomy" id="36881"/>
    <lineage>
        <taxon>Eukaryota</taxon>
        <taxon>Viridiplantae</taxon>
        <taxon>Chlorophyta</taxon>
        <taxon>Pyramimonadophyceae</taxon>
        <taxon>Pyramimonadales</taxon>
        <taxon>Pyramimonadaceae</taxon>
        <taxon>Cymbomonas</taxon>
    </lineage>
</organism>
<reference evidence="2 4" key="1">
    <citation type="journal article" date="2015" name="Genome Biol. Evol.">
        <title>Comparative Genomics of a Bacterivorous Green Alga Reveals Evolutionary Causalities and Consequences of Phago-Mixotrophic Mode of Nutrition.</title>
        <authorList>
            <person name="Burns J.A."/>
            <person name="Paasch A."/>
            <person name="Narechania A."/>
            <person name="Kim E."/>
        </authorList>
    </citation>
    <scope>NUCLEOTIDE SEQUENCE [LARGE SCALE GENOMIC DNA]</scope>
    <source>
        <strain evidence="2">PLY_AMNH</strain>
    </source>
</reference>
<accession>A0AAE0F4U0</accession>
<feature type="region of interest" description="Disordered" evidence="1">
    <location>
        <begin position="1"/>
        <end position="22"/>
    </location>
</feature>
<name>A0AAE0F4U0_9CHLO</name>
<comment type="caution">
    <text evidence="2">The sequence shown here is derived from an EMBL/GenBank/DDBJ whole genome shotgun (WGS) entry which is preliminary data.</text>
</comment>
<dbReference type="EMBL" id="LGRX02025971">
    <property type="protein sequence ID" value="KAK3251559.1"/>
    <property type="molecule type" value="Genomic_DNA"/>
</dbReference>
<evidence type="ECO:0000313" key="3">
    <source>
        <dbReference type="EMBL" id="KAK3289505.1"/>
    </source>
</evidence>
<proteinExistence type="predicted"/>
<sequence>MLPSMFQGTYEPESETDSVDTTTQSVWLDAEQVADMQKRSGQTVFLVRYRSPLSAALFLLGKCSPDRGKGLLTTALSSKQMHRYAFSAQQGQVGLHLPLGGQSVGCGGGLLGTIRHHLEGVEDADDLAAAIQRHVAGRGRTAAQVTLVGDQGHASCQTGILPL</sequence>